<feature type="domain" description="Fe/B12 periplasmic-binding" evidence="2">
    <location>
        <begin position="219"/>
        <end position="490"/>
    </location>
</feature>
<dbReference type="InterPro" id="IPR036582">
    <property type="entry name" value="Mao_N_sf"/>
</dbReference>
<gene>
    <name evidence="3" type="ORF">SAMN02745751_03289</name>
</gene>
<dbReference type="Gene3D" id="3.30.457.10">
    <property type="entry name" value="Copper amine oxidase-like, N-terminal domain"/>
    <property type="match status" value="1"/>
</dbReference>
<dbReference type="EMBL" id="FQZL01000035">
    <property type="protein sequence ID" value="SHJ75549.1"/>
    <property type="molecule type" value="Genomic_DNA"/>
</dbReference>
<comment type="similarity">
    <text evidence="1">Belongs to the bacterial solute-binding protein 8 family.</text>
</comment>
<dbReference type="RefSeq" id="WP_073050652.1">
    <property type="nucleotide sequence ID" value="NZ_FQZL01000035.1"/>
</dbReference>
<reference evidence="3 4" key="1">
    <citation type="submission" date="2016-11" db="EMBL/GenBank/DDBJ databases">
        <authorList>
            <person name="Jaros S."/>
            <person name="Januszkiewicz K."/>
            <person name="Wedrychowicz H."/>
        </authorList>
    </citation>
    <scope>NUCLEOTIDE SEQUENCE [LARGE SCALE GENOMIC DNA]</scope>
    <source>
        <strain evidence="3 4">DSM 17477</strain>
    </source>
</reference>
<accession>A0A1M6LWJ7</accession>
<dbReference type="Pfam" id="PF01497">
    <property type="entry name" value="Peripla_BP_2"/>
    <property type="match status" value="1"/>
</dbReference>
<dbReference type="PANTHER" id="PTHR30535:SF34">
    <property type="entry name" value="MOLYBDATE-BINDING PROTEIN MOLA"/>
    <property type="match status" value="1"/>
</dbReference>
<dbReference type="Gene3D" id="3.40.50.1980">
    <property type="entry name" value="Nitrogenase molybdenum iron protein domain"/>
    <property type="match status" value="2"/>
</dbReference>
<evidence type="ECO:0000256" key="1">
    <source>
        <dbReference type="ARBA" id="ARBA00008814"/>
    </source>
</evidence>
<name>A0A1M6LWJ7_9FIRM</name>
<dbReference type="PANTHER" id="PTHR30535">
    <property type="entry name" value="VITAMIN B12-BINDING PROTEIN"/>
    <property type="match status" value="1"/>
</dbReference>
<sequence length="505" mass="56557">MIKRNKLIAFLVMAVLVLSVVPLEVEASVSEIDTEGSNIKLDSCDNFSITKVYLNDKPMNLNNCKTYLCDNELMIPLRLVSEALGAVVGWDSEVCRVSLSRGENVTYLNNGNVDILVNGECRTLRVAPHIENGTTYVPCDFIQKVFGFNTVYNQAASELRIKMDEFPLYYAEGFKIKYLEDGCKLVTDGEDFRLLLVPKGQNAPAGVIADKVIPIPLDNTMTLSSTFVGSLDKLDVLDSVVAVSTSEDYWFIPEIKDALSEGSVTYVGGDNMEPPDYEIVKSVGPELAFVYTGDVGQRNVMRKFDSIGVPYAVNNEYLEKNPLGRMEWIKFMAAFYDKEMEAEALFNRAVESVMETKAKVADEEKPKVAWGLSWVSKVYVADPDCYVGRWIDDCAGDYVFGGINMGEDTQVSMEDFYAYAKDADVFIYSSTTNYMNNPTIEGIVDENPLFANIKAVKEGNVWAYAPNWWQTIYESDIIEKDIAAAFHPDKFPNHQFTKLVKLPVE</sequence>
<dbReference type="Pfam" id="PF07833">
    <property type="entry name" value="Cu_amine_oxidN1"/>
    <property type="match status" value="1"/>
</dbReference>
<evidence type="ECO:0000313" key="4">
    <source>
        <dbReference type="Proteomes" id="UP000184052"/>
    </source>
</evidence>
<protein>
    <submittedName>
        <fullName evidence="3">Iron complex transport system substrate-binding protein</fullName>
    </submittedName>
</protein>
<dbReference type="SUPFAM" id="SSF55383">
    <property type="entry name" value="Copper amine oxidase, domain N"/>
    <property type="match status" value="1"/>
</dbReference>
<dbReference type="AlphaFoldDB" id="A0A1M6LWJ7"/>
<dbReference type="SUPFAM" id="SSF53807">
    <property type="entry name" value="Helical backbone' metal receptor"/>
    <property type="match status" value="1"/>
</dbReference>
<dbReference type="Proteomes" id="UP000184052">
    <property type="component" value="Unassembled WGS sequence"/>
</dbReference>
<organism evidence="3 4">
    <name type="scientific">Dethiosulfatibacter aminovorans DSM 17477</name>
    <dbReference type="NCBI Taxonomy" id="1121476"/>
    <lineage>
        <taxon>Bacteria</taxon>
        <taxon>Bacillati</taxon>
        <taxon>Bacillota</taxon>
        <taxon>Tissierellia</taxon>
        <taxon>Dethiosulfatibacter</taxon>
    </lineage>
</organism>
<dbReference type="InterPro" id="IPR050902">
    <property type="entry name" value="ABC_Transporter_SBP"/>
</dbReference>
<evidence type="ECO:0000259" key="2">
    <source>
        <dbReference type="PROSITE" id="PS50983"/>
    </source>
</evidence>
<dbReference type="PROSITE" id="PS50983">
    <property type="entry name" value="FE_B12_PBP"/>
    <property type="match status" value="1"/>
</dbReference>
<evidence type="ECO:0000313" key="3">
    <source>
        <dbReference type="EMBL" id="SHJ75549.1"/>
    </source>
</evidence>
<dbReference type="OrthoDB" id="9812528at2"/>
<dbReference type="InterPro" id="IPR012854">
    <property type="entry name" value="Cu_amine_oxidase-like_N"/>
</dbReference>
<dbReference type="STRING" id="1121476.SAMN02745751_03289"/>
<dbReference type="InterPro" id="IPR002491">
    <property type="entry name" value="ABC_transptr_periplasmic_BD"/>
</dbReference>
<keyword evidence="4" id="KW-1185">Reference proteome</keyword>
<proteinExistence type="inferred from homology"/>